<gene>
    <name evidence="1" type="ORF">A2942_02680</name>
</gene>
<dbReference type="SUPFAM" id="SSF55486">
    <property type="entry name" value="Metalloproteases ('zincins'), catalytic domain"/>
    <property type="match status" value="1"/>
</dbReference>
<evidence type="ECO:0000313" key="2">
    <source>
        <dbReference type="Proteomes" id="UP000178534"/>
    </source>
</evidence>
<dbReference type="CDD" id="cd12952">
    <property type="entry name" value="MMP_ACEL2062"/>
    <property type="match status" value="1"/>
</dbReference>
<sequence>MTDERFEQLVSEGIEAIPLRFLEKLKNVAVVIADAPSRDQMHENQVLEGETLLGLYEGIPLVERGEVYGGLVLPDKITIFKLPILEASGSDENEIRRIVKETVWHEIAHYFGYGDEEIEEREEKGTNFSR</sequence>
<dbReference type="InterPro" id="IPR010428">
    <property type="entry name" value="Zincin_1"/>
</dbReference>
<protein>
    <recommendedName>
        <fullName evidence="3">Metallopeptidase family protein</fullName>
    </recommendedName>
</protein>
<comment type="caution">
    <text evidence="1">The sequence shown here is derived from an EMBL/GenBank/DDBJ whole genome shotgun (WGS) entry which is preliminary data.</text>
</comment>
<dbReference type="AlphaFoldDB" id="A0A1G2DF33"/>
<accession>A0A1G2DF33</accession>
<dbReference type="EMBL" id="MHLP01000025">
    <property type="protein sequence ID" value="OGZ12257.1"/>
    <property type="molecule type" value="Genomic_DNA"/>
</dbReference>
<dbReference type="InterPro" id="IPR038555">
    <property type="entry name" value="Zincin_1_sf"/>
</dbReference>
<dbReference type="Gene3D" id="3.30.2010.20">
    <property type="match status" value="1"/>
</dbReference>
<evidence type="ECO:0000313" key="1">
    <source>
        <dbReference type="EMBL" id="OGZ12257.1"/>
    </source>
</evidence>
<organism evidence="1 2">
    <name type="scientific">Candidatus Lloydbacteria bacterium RIFCSPLOWO2_01_FULL_50_20</name>
    <dbReference type="NCBI Taxonomy" id="1798665"/>
    <lineage>
        <taxon>Bacteria</taxon>
        <taxon>Candidatus Lloydiibacteriota</taxon>
    </lineage>
</organism>
<reference evidence="1 2" key="1">
    <citation type="journal article" date="2016" name="Nat. Commun.">
        <title>Thousands of microbial genomes shed light on interconnected biogeochemical processes in an aquifer system.</title>
        <authorList>
            <person name="Anantharaman K."/>
            <person name="Brown C.T."/>
            <person name="Hug L.A."/>
            <person name="Sharon I."/>
            <person name="Castelle C.J."/>
            <person name="Probst A.J."/>
            <person name="Thomas B.C."/>
            <person name="Singh A."/>
            <person name="Wilkins M.J."/>
            <person name="Karaoz U."/>
            <person name="Brodie E.L."/>
            <person name="Williams K.H."/>
            <person name="Hubbard S.S."/>
            <person name="Banfield J.F."/>
        </authorList>
    </citation>
    <scope>NUCLEOTIDE SEQUENCE [LARGE SCALE GENOMIC DNA]</scope>
</reference>
<dbReference type="Proteomes" id="UP000178534">
    <property type="component" value="Unassembled WGS sequence"/>
</dbReference>
<dbReference type="Pfam" id="PF06262">
    <property type="entry name" value="Zincin_1"/>
    <property type="match status" value="1"/>
</dbReference>
<evidence type="ECO:0008006" key="3">
    <source>
        <dbReference type="Google" id="ProtNLM"/>
    </source>
</evidence>
<name>A0A1G2DF33_9BACT</name>
<proteinExistence type="predicted"/>